<evidence type="ECO:0000256" key="4">
    <source>
        <dbReference type="ARBA" id="ARBA00022490"/>
    </source>
</evidence>
<keyword evidence="9" id="KW-0539">Nucleus</keyword>
<dbReference type="InterPro" id="IPR037177">
    <property type="entry name" value="DLC_sf"/>
</dbReference>
<dbReference type="EMBL" id="GL833123">
    <property type="protein sequence ID" value="EGB10752.1"/>
    <property type="molecule type" value="Genomic_DNA"/>
</dbReference>
<keyword evidence="10" id="KW-0243">Dynein</keyword>
<evidence type="ECO:0000256" key="7">
    <source>
        <dbReference type="ARBA" id="ARBA00022927"/>
    </source>
</evidence>
<dbReference type="OrthoDB" id="10033309at2759"/>
<evidence type="ECO:0000256" key="10">
    <source>
        <dbReference type="RuleBase" id="RU365010"/>
    </source>
</evidence>
<keyword evidence="4 10" id="KW-0963">Cytoplasm</keyword>
<reference evidence="11 12" key="1">
    <citation type="journal article" date="2011" name="Proc. Natl. Acad. Sci. U.S.A.">
        <title>Niche of harmful alga Aureococcus anophagefferens revealed through ecogenomics.</title>
        <authorList>
            <person name="Gobler C.J."/>
            <person name="Berry D.L."/>
            <person name="Dyhrman S.T."/>
            <person name="Wilhelm S.W."/>
            <person name="Salamov A."/>
            <person name="Lobanov A.V."/>
            <person name="Zhang Y."/>
            <person name="Collier J.L."/>
            <person name="Wurch L.L."/>
            <person name="Kustka A.B."/>
            <person name="Dill B.D."/>
            <person name="Shah M."/>
            <person name="VerBerkmoes N.C."/>
            <person name="Kuo A."/>
            <person name="Terry A."/>
            <person name="Pangilinan J."/>
            <person name="Lindquist E.A."/>
            <person name="Lucas S."/>
            <person name="Paulsen I.T."/>
            <person name="Hattenrath-Lehmann T.K."/>
            <person name="Talmage S.C."/>
            <person name="Walker E.A."/>
            <person name="Koch F."/>
            <person name="Burson A.M."/>
            <person name="Marcoval M.A."/>
            <person name="Tang Y.Z."/>
            <person name="Lecleir G.R."/>
            <person name="Coyne K.J."/>
            <person name="Berg G.M."/>
            <person name="Bertrand E.M."/>
            <person name="Saito M.A."/>
            <person name="Gladyshev V.N."/>
            <person name="Grigoriev I.V."/>
        </authorList>
    </citation>
    <scope>NUCLEOTIDE SEQUENCE [LARGE SCALE GENOMIC DNA]</scope>
    <source>
        <strain evidence="12">CCMP 1984</strain>
    </source>
</reference>
<protein>
    <recommendedName>
        <fullName evidence="10">Dynein light chain</fullName>
    </recommendedName>
</protein>
<proteinExistence type="inferred from homology"/>
<dbReference type="Proteomes" id="UP000002729">
    <property type="component" value="Unassembled WGS sequence"/>
</dbReference>
<keyword evidence="6" id="KW-0509">mRNA transport</keyword>
<dbReference type="GO" id="GO:0045505">
    <property type="term" value="F:dynein intermediate chain binding"/>
    <property type="evidence" value="ECO:0007669"/>
    <property type="project" value="TreeGrafter"/>
</dbReference>
<dbReference type="SMART" id="SM01375">
    <property type="entry name" value="Dynein_light"/>
    <property type="match status" value="1"/>
</dbReference>
<dbReference type="PANTHER" id="PTHR11886:SF35">
    <property type="entry name" value="DYNEIN LIGHT CHAIN"/>
    <property type="match status" value="1"/>
</dbReference>
<sequence>MTSDMQDMAISIAMEALLKNNSETDVAADIKAARFSPARRWHCFVGRNFACYVTYEASSFTYFYIGQVGICLFATD</sequence>
<dbReference type="InterPro" id="IPR001372">
    <property type="entry name" value="Dynein_light_chain_typ-1/2"/>
</dbReference>
<dbReference type="Gene3D" id="3.30.740.10">
    <property type="entry name" value="Protein Inhibitor Of Neuronal Nitric Oxide Synthase"/>
    <property type="match status" value="1"/>
</dbReference>
<dbReference type="eggNOG" id="KOG3430">
    <property type="taxonomic scope" value="Eukaryota"/>
</dbReference>
<gene>
    <name evidence="11" type="ORF">AURANDRAFT_22507</name>
</gene>
<keyword evidence="5 10" id="KW-0493">Microtubule</keyword>
<dbReference type="FunFam" id="3.30.740.10:FF:000005">
    <property type="entry name" value="Dynein light chain"/>
    <property type="match status" value="1"/>
</dbReference>
<keyword evidence="7" id="KW-0653">Protein transport</keyword>
<evidence type="ECO:0000313" key="12">
    <source>
        <dbReference type="Proteomes" id="UP000002729"/>
    </source>
</evidence>
<dbReference type="RefSeq" id="XP_009034341.1">
    <property type="nucleotide sequence ID" value="XM_009036093.1"/>
</dbReference>
<dbReference type="PANTHER" id="PTHR11886">
    <property type="entry name" value="DYNEIN LIGHT CHAIN"/>
    <property type="match status" value="1"/>
</dbReference>
<dbReference type="Pfam" id="PF01221">
    <property type="entry name" value="Dynein_light"/>
    <property type="match status" value="1"/>
</dbReference>
<comment type="subcellular location">
    <subcellularLocation>
        <location evidence="2 10">Cytoplasm</location>
        <location evidence="2 10">Cytoskeleton</location>
    </subcellularLocation>
    <subcellularLocation>
        <location evidence="1">Nucleus</location>
    </subcellularLocation>
</comment>
<keyword evidence="12" id="KW-1185">Reference proteome</keyword>
<evidence type="ECO:0000256" key="9">
    <source>
        <dbReference type="ARBA" id="ARBA00023242"/>
    </source>
</evidence>
<dbReference type="GO" id="GO:0005868">
    <property type="term" value="C:cytoplasmic dynein complex"/>
    <property type="evidence" value="ECO:0007669"/>
    <property type="project" value="TreeGrafter"/>
</dbReference>
<keyword evidence="10" id="KW-0505">Motor protein</keyword>
<evidence type="ECO:0000313" key="11">
    <source>
        <dbReference type="EMBL" id="EGB10752.1"/>
    </source>
</evidence>
<evidence type="ECO:0000256" key="5">
    <source>
        <dbReference type="ARBA" id="ARBA00022701"/>
    </source>
</evidence>
<keyword evidence="3" id="KW-0813">Transport</keyword>
<dbReference type="InParanoid" id="F0Y2S8"/>
<keyword evidence="8 10" id="KW-0206">Cytoskeleton</keyword>
<evidence type="ECO:0000256" key="2">
    <source>
        <dbReference type="ARBA" id="ARBA00004245"/>
    </source>
</evidence>
<comment type="similarity">
    <text evidence="10">Belongs to the dynein light chain family.</text>
</comment>
<name>F0Y2S8_AURAN</name>
<dbReference type="GO" id="GO:0007017">
    <property type="term" value="P:microtubule-based process"/>
    <property type="evidence" value="ECO:0007669"/>
    <property type="project" value="InterPro"/>
</dbReference>
<evidence type="ECO:0000256" key="3">
    <source>
        <dbReference type="ARBA" id="ARBA00022448"/>
    </source>
</evidence>
<organism evidence="12">
    <name type="scientific">Aureococcus anophagefferens</name>
    <name type="common">Harmful bloom alga</name>
    <dbReference type="NCBI Taxonomy" id="44056"/>
    <lineage>
        <taxon>Eukaryota</taxon>
        <taxon>Sar</taxon>
        <taxon>Stramenopiles</taxon>
        <taxon>Ochrophyta</taxon>
        <taxon>Pelagophyceae</taxon>
        <taxon>Pelagomonadales</taxon>
        <taxon>Pelagomonadaceae</taxon>
        <taxon>Aureococcus</taxon>
    </lineage>
</organism>
<dbReference type="GO" id="GO:0005874">
    <property type="term" value="C:microtubule"/>
    <property type="evidence" value="ECO:0007669"/>
    <property type="project" value="UniProtKB-KW"/>
</dbReference>
<evidence type="ECO:0000256" key="6">
    <source>
        <dbReference type="ARBA" id="ARBA00022816"/>
    </source>
</evidence>
<dbReference type="GeneID" id="20219615"/>
<evidence type="ECO:0000256" key="1">
    <source>
        <dbReference type="ARBA" id="ARBA00004123"/>
    </source>
</evidence>
<dbReference type="GO" id="GO:0005634">
    <property type="term" value="C:nucleus"/>
    <property type="evidence" value="ECO:0007669"/>
    <property type="project" value="UniProtKB-SubCell"/>
</dbReference>
<dbReference type="GO" id="GO:0051028">
    <property type="term" value="P:mRNA transport"/>
    <property type="evidence" value="ECO:0007669"/>
    <property type="project" value="UniProtKB-KW"/>
</dbReference>
<dbReference type="KEGG" id="aaf:AURANDRAFT_22507"/>
<accession>F0Y2S8</accession>
<dbReference type="GO" id="GO:0015031">
    <property type="term" value="P:protein transport"/>
    <property type="evidence" value="ECO:0007669"/>
    <property type="project" value="UniProtKB-KW"/>
</dbReference>
<dbReference type="SUPFAM" id="SSF54648">
    <property type="entry name" value="DLC"/>
    <property type="match status" value="1"/>
</dbReference>
<evidence type="ECO:0000256" key="8">
    <source>
        <dbReference type="ARBA" id="ARBA00023212"/>
    </source>
</evidence>
<dbReference type="AlphaFoldDB" id="F0Y2S8"/>